<dbReference type="eggNOG" id="COG0608">
    <property type="taxonomic scope" value="Bacteria"/>
</dbReference>
<dbReference type="PATRIC" id="fig|1208918.3.peg.291"/>
<dbReference type="Gene3D" id="3.90.1640.30">
    <property type="match status" value="1"/>
</dbReference>
<dbReference type="PANTHER" id="PTHR30255:SF2">
    <property type="entry name" value="SINGLE-STRANDED-DNA-SPECIFIC EXONUCLEASE RECJ"/>
    <property type="match status" value="1"/>
</dbReference>
<name>M1L4E6_9PROT</name>
<evidence type="ECO:0000256" key="5">
    <source>
        <dbReference type="ARBA" id="ARBA00022839"/>
    </source>
</evidence>
<feature type="domain" description="DDH" evidence="6">
    <location>
        <begin position="76"/>
        <end position="236"/>
    </location>
</feature>
<evidence type="ECO:0000256" key="4">
    <source>
        <dbReference type="ARBA" id="ARBA00022801"/>
    </source>
</evidence>
<feature type="domain" description="DHHA1" evidence="7">
    <location>
        <begin position="360"/>
        <end position="453"/>
    </location>
</feature>
<evidence type="ECO:0000256" key="1">
    <source>
        <dbReference type="ARBA" id="ARBA00005915"/>
    </source>
</evidence>
<evidence type="ECO:0000259" key="8">
    <source>
        <dbReference type="Pfam" id="PF17768"/>
    </source>
</evidence>
<dbReference type="Gene3D" id="3.10.310.30">
    <property type="match status" value="1"/>
</dbReference>
<dbReference type="RefSeq" id="WP_015238575.1">
    <property type="nucleotide sequence ID" value="NC_020283.1"/>
</dbReference>
<dbReference type="GO" id="GO:0006310">
    <property type="term" value="P:DNA recombination"/>
    <property type="evidence" value="ECO:0007669"/>
    <property type="project" value="InterPro"/>
</dbReference>
<keyword evidence="3" id="KW-0540">Nuclease</keyword>
<dbReference type="InterPro" id="IPR004610">
    <property type="entry name" value="RecJ"/>
</dbReference>
<dbReference type="Pfam" id="PF17768">
    <property type="entry name" value="RecJ_OB"/>
    <property type="match status" value="1"/>
</dbReference>
<evidence type="ECO:0000256" key="2">
    <source>
        <dbReference type="ARBA" id="ARBA00019841"/>
    </source>
</evidence>
<evidence type="ECO:0000313" key="10">
    <source>
        <dbReference type="Proteomes" id="UP000011686"/>
    </source>
</evidence>
<dbReference type="KEGG" id="kct:CDEE_0560"/>
<protein>
    <recommendedName>
        <fullName evidence="2">Single-stranded-DNA-specific exonuclease RecJ</fullName>
    </recommendedName>
</protein>
<dbReference type="AlphaFoldDB" id="M1L4E6"/>
<sequence length="569" mass="64160">MNSSYKIYTRKIHKENYDLLLKNGINPLLAKLFSSRGVTEPSQVQYIWSNLINPNNLSQIEKATNYLLESIIRKKRILIVADYDCDGATACALAVRALKKMGAIVNFIVPNRFNNNYGLSVDIIKQAYEQAMEKPDLIITVDNGISSIEGVEYARQMGIDVIVTDHHLPGKTLPKALAIINPNQSGCNFPSKNLAGVGVIFYLMIALRSKMRIRGIYKENEGPKLNELVDLVALGTVADLVKLDLNNRILVTQGLKRIQANKTIVGIQALFNVSNKKINIANSNDLGFFIAPKINAAGRLSDMSIGIRCLITDNYEEALDIAQKLNDINNERKKIEEESNLQAISEIDNYESESSNSICIYKENWNHGIVGLIASKLKEKYWKPTIAFAPSKNNELRGSGRSITGINIKEILDIISKKFNIIQQFGGHAMAAGLTITKNNYMNFKSAFEETTKNIIGNNDIRQLLETDGSLDIKYANTEFANLLNQQVWGSGFDEPLFIDQFEIISQKTLKNKHLKLVLQREKLLFDGIYFNHQIVEYKNIKAIYRIENNLWNDKTSLQLIIRLIIPND</sequence>
<keyword evidence="4 9" id="KW-0378">Hydrolase</keyword>
<dbReference type="InterPro" id="IPR001667">
    <property type="entry name" value="DDH_dom"/>
</dbReference>
<evidence type="ECO:0000313" key="9">
    <source>
        <dbReference type="EMBL" id="AGF47593.1"/>
    </source>
</evidence>
<dbReference type="STRING" id="1208918.CDEE_0560"/>
<dbReference type="Proteomes" id="UP000011686">
    <property type="component" value="Chromosome"/>
</dbReference>
<organism evidence="9 10">
    <name type="scientific">Candidatus Kinetoplastidibacterium crithidiae TCC036E</name>
    <dbReference type="NCBI Taxonomy" id="1208918"/>
    <lineage>
        <taxon>Bacteria</taxon>
        <taxon>Pseudomonadati</taxon>
        <taxon>Pseudomonadota</taxon>
        <taxon>Betaproteobacteria</taxon>
        <taxon>Candidatus Kinetoplastidibacterium</taxon>
    </lineage>
</organism>
<dbReference type="GO" id="GO:0008409">
    <property type="term" value="F:5'-3' exonuclease activity"/>
    <property type="evidence" value="ECO:0007669"/>
    <property type="project" value="InterPro"/>
</dbReference>
<keyword evidence="10" id="KW-1185">Reference proteome</keyword>
<evidence type="ECO:0000259" key="6">
    <source>
        <dbReference type="Pfam" id="PF01368"/>
    </source>
</evidence>
<comment type="similarity">
    <text evidence="1">Belongs to the RecJ family.</text>
</comment>
<gene>
    <name evidence="9" type="ORF">CDEE_0560</name>
</gene>
<dbReference type="FunFam" id="3.90.1640.30:FF:000001">
    <property type="entry name" value="Single-stranded-DNA-specific exonuclease RecJ"/>
    <property type="match status" value="1"/>
</dbReference>
<dbReference type="InterPro" id="IPR038763">
    <property type="entry name" value="DHH_sf"/>
</dbReference>
<dbReference type="NCBIfam" id="TIGR00644">
    <property type="entry name" value="recJ"/>
    <property type="match status" value="1"/>
</dbReference>
<keyword evidence="5 9" id="KW-0269">Exonuclease</keyword>
<dbReference type="HOGENOM" id="CLU_009736_5_2_4"/>
<dbReference type="Pfam" id="PF02272">
    <property type="entry name" value="DHHA1"/>
    <property type="match status" value="1"/>
</dbReference>
<dbReference type="InterPro" id="IPR051673">
    <property type="entry name" value="SSDNA_exonuclease_RecJ"/>
</dbReference>
<dbReference type="Pfam" id="PF01368">
    <property type="entry name" value="DHH"/>
    <property type="match status" value="1"/>
</dbReference>
<accession>M1L4E6</accession>
<reference evidence="9 10" key="1">
    <citation type="journal article" date="2013" name="Genome Biol. Evol.">
        <title>Genome evolution and phylogenomic analysis of candidatus kinetoplastibacterium, the betaproteobacterial endosymbionts of strigomonas and angomonas.</title>
        <authorList>
            <person name="Alves J.M."/>
            <person name="Serrano M.G."/>
            <person name="Maia da Silva F."/>
            <person name="Voegtly L.J."/>
            <person name="Matveyev A.V."/>
            <person name="Teixeira M.M."/>
            <person name="Camargo E.P."/>
            <person name="Buck G.A."/>
        </authorList>
    </citation>
    <scope>NUCLEOTIDE SEQUENCE [LARGE SCALE GENOMIC DNA]</scope>
    <source>
        <strain evidence="9 10">TCC036E</strain>
    </source>
</reference>
<dbReference type="EMBL" id="CP003804">
    <property type="protein sequence ID" value="AGF47593.1"/>
    <property type="molecule type" value="Genomic_DNA"/>
</dbReference>
<evidence type="ECO:0000259" key="7">
    <source>
        <dbReference type="Pfam" id="PF02272"/>
    </source>
</evidence>
<dbReference type="InterPro" id="IPR041122">
    <property type="entry name" value="RecJ_OB"/>
</dbReference>
<dbReference type="GO" id="GO:0006281">
    <property type="term" value="P:DNA repair"/>
    <property type="evidence" value="ECO:0007669"/>
    <property type="project" value="InterPro"/>
</dbReference>
<dbReference type="InterPro" id="IPR003156">
    <property type="entry name" value="DHHA1_dom"/>
</dbReference>
<evidence type="ECO:0000256" key="3">
    <source>
        <dbReference type="ARBA" id="ARBA00022722"/>
    </source>
</evidence>
<feature type="domain" description="RecJ OB" evidence="8">
    <location>
        <begin position="467"/>
        <end position="563"/>
    </location>
</feature>
<proteinExistence type="inferred from homology"/>
<dbReference type="SUPFAM" id="SSF64182">
    <property type="entry name" value="DHH phosphoesterases"/>
    <property type="match status" value="1"/>
</dbReference>
<dbReference type="PANTHER" id="PTHR30255">
    <property type="entry name" value="SINGLE-STRANDED-DNA-SPECIFIC EXONUCLEASE RECJ"/>
    <property type="match status" value="1"/>
</dbReference>
<dbReference type="GO" id="GO:0003676">
    <property type="term" value="F:nucleic acid binding"/>
    <property type="evidence" value="ECO:0007669"/>
    <property type="project" value="InterPro"/>
</dbReference>